<dbReference type="AlphaFoldDB" id="A0A1G7RGL5"/>
<protein>
    <recommendedName>
        <fullName evidence="6">LPXTG-motif cell wall anchor domain-containing protein</fullName>
    </recommendedName>
</protein>
<dbReference type="STRING" id="200378.SAMN05216553_105323"/>
<evidence type="ECO:0000256" key="2">
    <source>
        <dbReference type="SAM" id="Phobius"/>
    </source>
</evidence>
<reference evidence="5" key="1">
    <citation type="submission" date="2016-10" db="EMBL/GenBank/DDBJ databases">
        <authorList>
            <person name="Varghese N."/>
            <person name="Submissions S."/>
        </authorList>
    </citation>
    <scope>NUCLEOTIDE SEQUENCE [LARGE SCALE GENOMIC DNA]</scope>
    <source>
        <strain evidence="5">CGMCC 4.3506</strain>
    </source>
</reference>
<dbReference type="RefSeq" id="WP_090049112.1">
    <property type="nucleotide sequence ID" value="NZ_FNCC01000005.1"/>
</dbReference>
<keyword evidence="2" id="KW-0472">Membrane</keyword>
<evidence type="ECO:0000313" key="4">
    <source>
        <dbReference type="EMBL" id="SDG09891.1"/>
    </source>
</evidence>
<name>A0A1G7RGL5_9PSEU</name>
<sequence length="227" mass="23188">MASRVLGAFAVAATATLASLALATPASAHTPVSSAECVKDKAVLKVKLTQYAGGNKNTVLIKDGDTVLADEKFGQNWGVQVGNKLEPKTFEADGTVGHTFTIKVTASDGKQYNYEKTHTTPPCVKPTTTTTTKPVETTTTTPPVETTTPPVETTTVSESTAPSTSVSEEPSSSEAPSTTPAPAPGGSTPDEPLASTGAAPMVMLLSGVGLVGAGAGTLLFLRRRRSA</sequence>
<evidence type="ECO:0000256" key="1">
    <source>
        <dbReference type="SAM" id="MobiDB-lite"/>
    </source>
</evidence>
<proteinExistence type="predicted"/>
<feature type="chain" id="PRO_5011712614" description="LPXTG-motif cell wall anchor domain-containing protein" evidence="3">
    <location>
        <begin position="29"/>
        <end position="227"/>
    </location>
</feature>
<feature type="compositionally biased region" description="Low complexity" evidence="1">
    <location>
        <begin position="119"/>
        <end position="189"/>
    </location>
</feature>
<keyword evidence="3" id="KW-0732">Signal</keyword>
<organism evidence="4 5">
    <name type="scientific">Lentzea fradiae</name>
    <dbReference type="NCBI Taxonomy" id="200378"/>
    <lineage>
        <taxon>Bacteria</taxon>
        <taxon>Bacillati</taxon>
        <taxon>Actinomycetota</taxon>
        <taxon>Actinomycetes</taxon>
        <taxon>Pseudonocardiales</taxon>
        <taxon>Pseudonocardiaceae</taxon>
        <taxon>Lentzea</taxon>
    </lineage>
</organism>
<feature type="transmembrane region" description="Helical" evidence="2">
    <location>
        <begin position="201"/>
        <end position="221"/>
    </location>
</feature>
<evidence type="ECO:0000313" key="5">
    <source>
        <dbReference type="Proteomes" id="UP000199623"/>
    </source>
</evidence>
<accession>A0A1G7RGL5</accession>
<keyword evidence="5" id="KW-1185">Reference proteome</keyword>
<keyword evidence="2" id="KW-0812">Transmembrane</keyword>
<gene>
    <name evidence="4" type="ORF">SAMN05216553_105323</name>
</gene>
<feature type="region of interest" description="Disordered" evidence="1">
    <location>
        <begin position="113"/>
        <end position="195"/>
    </location>
</feature>
<evidence type="ECO:0000256" key="3">
    <source>
        <dbReference type="SAM" id="SignalP"/>
    </source>
</evidence>
<dbReference type="EMBL" id="FNCC01000005">
    <property type="protein sequence ID" value="SDG09891.1"/>
    <property type="molecule type" value="Genomic_DNA"/>
</dbReference>
<dbReference type="Proteomes" id="UP000199623">
    <property type="component" value="Unassembled WGS sequence"/>
</dbReference>
<feature type="signal peptide" evidence="3">
    <location>
        <begin position="1"/>
        <end position="28"/>
    </location>
</feature>
<keyword evidence="2" id="KW-1133">Transmembrane helix</keyword>
<dbReference type="OrthoDB" id="3700925at2"/>
<evidence type="ECO:0008006" key="6">
    <source>
        <dbReference type="Google" id="ProtNLM"/>
    </source>
</evidence>